<dbReference type="AlphaFoldDB" id="A0AAV2LLG3"/>
<reference evidence="2 3" key="1">
    <citation type="submission" date="2024-04" db="EMBL/GenBank/DDBJ databases">
        <authorList>
            <person name="Waldvogel A.-M."/>
            <person name="Schoenle A."/>
        </authorList>
    </citation>
    <scope>NUCLEOTIDE SEQUENCE [LARGE SCALE GENOMIC DNA]</scope>
</reference>
<evidence type="ECO:0000256" key="1">
    <source>
        <dbReference type="SAM" id="MobiDB-lite"/>
    </source>
</evidence>
<protein>
    <submittedName>
        <fullName evidence="2">Uncharacterized protein</fullName>
    </submittedName>
</protein>
<gene>
    <name evidence="2" type="ORF">KC01_LOCUS28581</name>
</gene>
<proteinExistence type="predicted"/>
<evidence type="ECO:0000313" key="2">
    <source>
        <dbReference type="EMBL" id="CAL1600489.1"/>
    </source>
</evidence>
<dbReference type="EMBL" id="OZ035825">
    <property type="protein sequence ID" value="CAL1600489.1"/>
    <property type="molecule type" value="Genomic_DNA"/>
</dbReference>
<dbReference type="Proteomes" id="UP001497482">
    <property type="component" value="Chromosome 3"/>
</dbReference>
<sequence>MNLHRLWQVTFRGWRTEAVVRSKGTENEPAQAVVGAAGQRQWCVLKGRRMNLHRLWQVTFRGWRTEAVVRSKGTENEPAQAVAGDVQGLEDRGSSAF</sequence>
<organism evidence="2 3">
    <name type="scientific">Knipowitschia caucasica</name>
    <name type="common">Caucasian dwarf goby</name>
    <name type="synonym">Pomatoschistus caucasicus</name>
    <dbReference type="NCBI Taxonomy" id="637954"/>
    <lineage>
        <taxon>Eukaryota</taxon>
        <taxon>Metazoa</taxon>
        <taxon>Chordata</taxon>
        <taxon>Craniata</taxon>
        <taxon>Vertebrata</taxon>
        <taxon>Euteleostomi</taxon>
        <taxon>Actinopterygii</taxon>
        <taxon>Neopterygii</taxon>
        <taxon>Teleostei</taxon>
        <taxon>Neoteleostei</taxon>
        <taxon>Acanthomorphata</taxon>
        <taxon>Gobiaria</taxon>
        <taxon>Gobiiformes</taxon>
        <taxon>Gobioidei</taxon>
        <taxon>Gobiidae</taxon>
        <taxon>Gobiinae</taxon>
        <taxon>Knipowitschia</taxon>
    </lineage>
</organism>
<keyword evidence="3" id="KW-1185">Reference proteome</keyword>
<accession>A0AAV2LLG3</accession>
<evidence type="ECO:0000313" key="3">
    <source>
        <dbReference type="Proteomes" id="UP001497482"/>
    </source>
</evidence>
<name>A0AAV2LLG3_KNICA</name>
<feature type="region of interest" description="Disordered" evidence="1">
    <location>
        <begin position="71"/>
        <end position="97"/>
    </location>
</feature>